<comment type="caution">
    <text evidence="3">The sequence shown here is derived from an EMBL/GenBank/DDBJ whole genome shotgun (WGS) entry which is preliminary data.</text>
</comment>
<sequence length="448" mass="50474">MEALLDVFLGRKFKISRFKTLAKLAISRVAIFRNQRQVRFSHAKSDVVELLKLGHQERALLRVEHVIKEQNMIDAFAMIEDYCYLLIDRVILLKKDKECPDELKEAISSLIFASSRCGEFPELQEIRAIFVSRFGREFAACSVELRNNCGVNPKIIQKLSARRPSLEIRLKVLKDTASENGIVLNLVEDAPVVVEEKLDVNQKQQESYISAKLEDTEPEDETHVLPEEVNPDEMLSESLKAGKKYRDVAAAALEAFQSAAYAAAAARAAVELSRSESQDTDQDYQGTKYELEDTKNSNNPLMFQKIHPTDNTSSESEGEYHPKELGSGKNKPGVIDRTPSTSSSDSDRNIPSLKHQDLDSDTMASFPTDDIQNIGQYNADREEYSSDEDGNKSTYRSTKCVLLKTQSDSTEGKSKLKGTHREILAERLNSQHAGLSMRTRREYRGAEK</sequence>
<evidence type="ECO:0000256" key="2">
    <source>
        <dbReference type="SAM" id="MobiDB-lite"/>
    </source>
</evidence>
<accession>A0A2C9WBK9</accession>
<keyword evidence="4" id="KW-1185">Reference proteome</keyword>
<feature type="compositionally biased region" description="Polar residues" evidence="2">
    <location>
        <begin position="362"/>
        <end position="376"/>
    </location>
</feature>
<evidence type="ECO:0000313" key="4">
    <source>
        <dbReference type="Proteomes" id="UP000091857"/>
    </source>
</evidence>
<dbReference type="FunFam" id="1.20.1260.60:FF:000002">
    <property type="entry name" value="Vacuolar protein sorting-associated protein IST1"/>
    <property type="match status" value="1"/>
</dbReference>
<feature type="compositionally biased region" description="Low complexity" evidence="2">
    <location>
        <begin position="335"/>
        <end position="352"/>
    </location>
</feature>
<name>A0A2C9WBK9_MANES</name>
<protein>
    <recommendedName>
        <fullName evidence="5">IST1-like protein</fullName>
    </recommendedName>
</protein>
<dbReference type="EMBL" id="CM004388">
    <property type="protein sequence ID" value="OAY57063.1"/>
    <property type="molecule type" value="Genomic_DNA"/>
</dbReference>
<dbReference type="PANTHER" id="PTHR12161">
    <property type="entry name" value="IST1 FAMILY MEMBER"/>
    <property type="match status" value="1"/>
</dbReference>
<evidence type="ECO:0000256" key="1">
    <source>
        <dbReference type="ARBA" id="ARBA00005536"/>
    </source>
</evidence>
<comment type="similarity">
    <text evidence="1">Belongs to the IST1 family.</text>
</comment>
<evidence type="ECO:0000313" key="3">
    <source>
        <dbReference type="EMBL" id="OAY57063.1"/>
    </source>
</evidence>
<organism evidence="3 4">
    <name type="scientific">Manihot esculenta</name>
    <name type="common">Cassava</name>
    <name type="synonym">Jatropha manihot</name>
    <dbReference type="NCBI Taxonomy" id="3983"/>
    <lineage>
        <taxon>Eukaryota</taxon>
        <taxon>Viridiplantae</taxon>
        <taxon>Streptophyta</taxon>
        <taxon>Embryophyta</taxon>
        <taxon>Tracheophyta</taxon>
        <taxon>Spermatophyta</taxon>
        <taxon>Magnoliopsida</taxon>
        <taxon>eudicotyledons</taxon>
        <taxon>Gunneridae</taxon>
        <taxon>Pentapetalae</taxon>
        <taxon>rosids</taxon>
        <taxon>fabids</taxon>
        <taxon>Malpighiales</taxon>
        <taxon>Euphorbiaceae</taxon>
        <taxon>Crotonoideae</taxon>
        <taxon>Manihoteae</taxon>
        <taxon>Manihot</taxon>
    </lineage>
</organism>
<dbReference type="Proteomes" id="UP000091857">
    <property type="component" value="Chromosome 2"/>
</dbReference>
<dbReference type="Gene3D" id="1.20.1260.60">
    <property type="entry name" value="Vacuolar protein sorting-associated protein Ist1"/>
    <property type="match status" value="1"/>
</dbReference>
<dbReference type="Gramene" id="Manes.02G067600.1.v8.1">
    <property type="protein sequence ID" value="Manes.02G067600.1.v8.1.CDS"/>
    <property type="gene ID" value="Manes.02G067600.v8.1"/>
</dbReference>
<dbReference type="GO" id="GO:0008104">
    <property type="term" value="P:intracellular protein localization"/>
    <property type="evidence" value="ECO:0000318"/>
    <property type="project" value="GO_Central"/>
</dbReference>
<feature type="compositionally biased region" description="Basic and acidic residues" evidence="2">
    <location>
        <begin position="439"/>
        <end position="448"/>
    </location>
</feature>
<dbReference type="STRING" id="3983.A0A2C9WBK9"/>
<dbReference type="GO" id="GO:0015031">
    <property type="term" value="P:protein transport"/>
    <property type="evidence" value="ECO:0007669"/>
    <property type="project" value="InterPro"/>
</dbReference>
<dbReference type="Pfam" id="PF03398">
    <property type="entry name" value="Ist1"/>
    <property type="match status" value="1"/>
</dbReference>
<proteinExistence type="inferred from homology"/>
<dbReference type="PANTHER" id="PTHR12161:SF65">
    <property type="entry name" value="IST1-LIKE PROTEIN"/>
    <property type="match status" value="1"/>
</dbReference>
<gene>
    <name evidence="3" type="ORF">MANES_02G067600v8</name>
</gene>
<dbReference type="InterPro" id="IPR042277">
    <property type="entry name" value="IST1-like"/>
</dbReference>
<dbReference type="AlphaFoldDB" id="A0A2C9WBK9"/>
<feature type="region of interest" description="Disordered" evidence="2">
    <location>
        <begin position="426"/>
        <end position="448"/>
    </location>
</feature>
<dbReference type="InterPro" id="IPR005061">
    <property type="entry name" value="Ist1"/>
</dbReference>
<reference evidence="4" key="1">
    <citation type="journal article" date="2016" name="Nat. Biotechnol.">
        <title>Sequencing wild and cultivated cassava and related species reveals extensive interspecific hybridization and genetic diversity.</title>
        <authorList>
            <person name="Bredeson J.V."/>
            <person name="Lyons J.B."/>
            <person name="Prochnik S.E."/>
            <person name="Wu G.A."/>
            <person name="Ha C.M."/>
            <person name="Edsinger-Gonzales E."/>
            <person name="Grimwood J."/>
            <person name="Schmutz J."/>
            <person name="Rabbi I.Y."/>
            <person name="Egesi C."/>
            <person name="Nauluvula P."/>
            <person name="Lebot V."/>
            <person name="Ndunguru J."/>
            <person name="Mkamilo G."/>
            <person name="Bart R.S."/>
            <person name="Setter T.L."/>
            <person name="Gleadow R.M."/>
            <person name="Kulakow P."/>
            <person name="Ferguson M.E."/>
            <person name="Rounsley S."/>
            <person name="Rokhsar D.S."/>
        </authorList>
    </citation>
    <scope>NUCLEOTIDE SEQUENCE [LARGE SCALE GENOMIC DNA]</scope>
    <source>
        <strain evidence="4">cv. AM560-2</strain>
    </source>
</reference>
<feature type="region of interest" description="Disordered" evidence="2">
    <location>
        <begin position="291"/>
        <end position="398"/>
    </location>
</feature>
<evidence type="ECO:0008006" key="5">
    <source>
        <dbReference type="Google" id="ProtNLM"/>
    </source>
</evidence>
<dbReference type="OrthoDB" id="29853at2759"/>